<keyword evidence="2" id="KW-0808">Transferase</keyword>
<dbReference type="GO" id="GO:0008168">
    <property type="term" value="F:methyltransferase activity"/>
    <property type="evidence" value="ECO:0007669"/>
    <property type="project" value="UniProtKB-KW"/>
</dbReference>
<keyword evidence="3" id="KW-1185">Reference proteome</keyword>
<dbReference type="Gene3D" id="3.40.50.150">
    <property type="entry name" value="Vaccinia Virus protein VP39"/>
    <property type="match status" value="1"/>
</dbReference>
<evidence type="ECO:0000313" key="3">
    <source>
        <dbReference type="Proteomes" id="UP000504638"/>
    </source>
</evidence>
<evidence type="ECO:0000256" key="1">
    <source>
        <dbReference type="SAM" id="MobiDB-lite"/>
    </source>
</evidence>
<evidence type="ECO:0000313" key="4">
    <source>
        <dbReference type="RefSeq" id="XP_033537487.1"/>
    </source>
</evidence>
<reference evidence="2 4" key="1">
    <citation type="submission" date="2020-01" db="EMBL/GenBank/DDBJ databases">
        <authorList>
            <consortium name="DOE Joint Genome Institute"/>
            <person name="Haridas S."/>
            <person name="Albert R."/>
            <person name="Binder M."/>
            <person name="Bloem J."/>
            <person name="Labutti K."/>
            <person name="Salamov A."/>
            <person name="Andreopoulos B."/>
            <person name="Baker S.E."/>
            <person name="Barry K."/>
            <person name="Bills G."/>
            <person name="Bluhm B.H."/>
            <person name="Cannon C."/>
            <person name="Castanera R."/>
            <person name="Culley D.E."/>
            <person name="Daum C."/>
            <person name="Ezra D."/>
            <person name="Gonzalez J.B."/>
            <person name="Henrissat B."/>
            <person name="Kuo A."/>
            <person name="Liang C."/>
            <person name="Lipzen A."/>
            <person name="Lutzoni F."/>
            <person name="Magnuson J."/>
            <person name="Mondo S."/>
            <person name="Nolan M."/>
            <person name="Ohm R."/>
            <person name="Pangilinan J."/>
            <person name="Park H.-J."/>
            <person name="Ramirez L."/>
            <person name="Alfaro M."/>
            <person name="Sun H."/>
            <person name="Tritt A."/>
            <person name="Yoshinaga Y."/>
            <person name="Zwiers L.-H."/>
            <person name="Turgeon B.G."/>
            <person name="Goodwin S.B."/>
            <person name="Spatafora J.W."/>
            <person name="Crous P.W."/>
            <person name="Grigoriev I.V."/>
        </authorList>
    </citation>
    <scope>NUCLEOTIDE SEQUENCE</scope>
    <source>
        <strain evidence="2 4">CBS 781.70</strain>
    </source>
</reference>
<name>A0A6G1GD71_9PEZI</name>
<proteinExistence type="predicted"/>
<dbReference type="PANTHER" id="PTHR43591:SF24">
    <property type="entry name" value="2-METHOXY-6-POLYPRENYL-1,4-BENZOQUINOL METHYLASE, MITOCHONDRIAL"/>
    <property type="match status" value="1"/>
</dbReference>
<feature type="region of interest" description="Disordered" evidence="1">
    <location>
        <begin position="1"/>
        <end position="22"/>
    </location>
</feature>
<dbReference type="RefSeq" id="XP_033537487.1">
    <property type="nucleotide sequence ID" value="XM_033678816.1"/>
</dbReference>
<keyword evidence="2 4" id="KW-0489">Methyltransferase</keyword>
<dbReference type="PANTHER" id="PTHR43591">
    <property type="entry name" value="METHYLTRANSFERASE"/>
    <property type="match status" value="1"/>
</dbReference>
<protein>
    <submittedName>
        <fullName evidence="2 4">S-adenosyl-L-methionine-dependent methyltransferase</fullName>
    </submittedName>
</protein>
<evidence type="ECO:0000313" key="2">
    <source>
        <dbReference type="EMBL" id="KAF1815856.1"/>
    </source>
</evidence>
<dbReference type="CDD" id="cd02440">
    <property type="entry name" value="AdoMet_MTases"/>
    <property type="match status" value="1"/>
</dbReference>
<dbReference type="GeneID" id="54419386"/>
<dbReference type="Proteomes" id="UP000504638">
    <property type="component" value="Unplaced"/>
</dbReference>
<gene>
    <name evidence="2 4" type="ORF">P152DRAFT_455570</name>
</gene>
<organism evidence="2">
    <name type="scientific">Eremomyces bilateralis CBS 781.70</name>
    <dbReference type="NCBI Taxonomy" id="1392243"/>
    <lineage>
        <taxon>Eukaryota</taxon>
        <taxon>Fungi</taxon>
        <taxon>Dikarya</taxon>
        <taxon>Ascomycota</taxon>
        <taxon>Pezizomycotina</taxon>
        <taxon>Dothideomycetes</taxon>
        <taxon>Dothideomycetes incertae sedis</taxon>
        <taxon>Eremomycetales</taxon>
        <taxon>Eremomycetaceae</taxon>
        <taxon>Eremomyces</taxon>
    </lineage>
</organism>
<sequence length="314" mass="34907">MALTQAQAQAQAQTGQTQPAIGYAFPSPAQKIESNRLDVQHRLLVLTANDQLHRAPLDPTSVRNALDIATGTGIWATEFAREFPAANTVGFDITSHPQHSAADIPSNCTFEVADMRNDATWSGEPDANAAWTMPKSVPYDYVHGRMLMAVVQDWPKLMARCYEKMAPGAWIEFQDLNLPMSTPDPECTAESSPMFTWAMLFHETFLKIGYDFGAAAQHAQRLRDAGFVDVQEFDGKWTVAGPVPDSDRERQMHEMAVSVVIDGVAGFTRKAFKEVLGWTDEQVDEVVAAVQHESRNGKYRIIANFKYVFGRKPL</sequence>
<dbReference type="Pfam" id="PF13489">
    <property type="entry name" value="Methyltransf_23"/>
    <property type="match status" value="1"/>
</dbReference>
<dbReference type="GO" id="GO:0032259">
    <property type="term" value="P:methylation"/>
    <property type="evidence" value="ECO:0007669"/>
    <property type="project" value="UniProtKB-KW"/>
</dbReference>
<feature type="compositionally biased region" description="Low complexity" evidence="1">
    <location>
        <begin position="1"/>
        <end position="20"/>
    </location>
</feature>
<accession>A0A6G1GD71</accession>
<dbReference type="AlphaFoldDB" id="A0A6G1GD71"/>
<dbReference type="EMBL" id="ML975151">
    <property type="protein sequence ID" value="KAF1815856.1"/>
    <property type="molecule type" value="Genomic_DNA"/>
</dbReference>
<dbReference type="SUPFAM" id="SSF53335">
    <property type="entry name" value="S-adenosyl-L-methionine-dependent methyltransferases"/>
    <property type="match status" value="1"/>
</dbReference>
<reference evidence="4" key="3">
    <citation type="submission" date="2025-04" db="UniProtKB">
        <authorList>
            <consortium name="RefSeq"/>
        </authorList>
    </citation>
    <scope>IDENTIFICATION</scope>
    <source>
        <strain evidence="4">CBS 781.70</strain>
    </source>
</reference>
<reference evidence="4" key="2">
    <citation type="submission" date="2020-04" db="EMBL/GenBank/DDBJ databases">
        <authorList>
            <consortium name="NCBI Genome Project"/>
        </authorList>
    </citation>
    <scope>NUCLEOTIDE SEQUENCE</scope>
    <source>
        <strain evidence="4">CBS 781.70</strain>
    </source>
</reference>
<dbReference type="InterPro" id="IPR029063">
    <property type="entry name" value="SAM-dependent_MTases_sf"/>
</dbReference>
<dbReference type="OrthoDB" id="10017101at2759"/>